<name>A0A381RDQ6_9ZZZZ</name>
<evidence type="ECO:0000313" key="1">
    <source>
        <dbReference type="EMBL" id="SUZ89314.1"/>
    </source>
</evidence>
<gene>
    <name evidence="1" type="ORF">METZ01_LOCUS42168</name>
</gene>
<organism evidence="1">
    <name type="scientific">marine metagenome</name>
    <dbReference type="NCBI Taxonomy" id="408172"/>
    <lineage>
        <taxon>unclassified sequences</taxon>
        <taxon>metagenomes</taxon>
        <taxon>ecological metagenomes</taxon>
    </lineage>
</organism>
<reference evidence="1" key="1">
    <citation type="submission" date="2018-05" db="EMBL/GenBank/DDBJ databases">
        <authorList>
            <person name="Lanie J.A."/>
            <person name="Ng W.-L."/>
            <person name="Kazmierczak K.M."/>
            <person name="Andrzejewski T.M."/>
            <person name="Davidsen T.M."/>
            <person name="Wayne K.J."/>
            <person name="Tettelin H."/>
            <person name="Glass J.I."/>
            <person name="Rusch D."/>
            <person name="Podicherti R."/>
            <person name="Tsui H.-C.T."/>
            <person name="Winkler M.E."/>
        </authorList>
    </citation>
    <scope>NUCLEOTIDE SEQUENCE</scope>
</reference>
<proteinExistence type="predicted"/>
<dbReference type="EMBL" id="UINC01001815">
    <property type="protein sequence ID" value="SUZ89314.1"/>
    <property type="molecule type" value="Genomic_DNA"/>
</dbReference>
<protein>
    <submittedName>
        <fullName evidence="1">Uncharacterized protein</fullName>
    </submittedName>
</protein>
<accession>A0A381RDQ6</accession>
<dbReference type="AlphaFoldDB" id="A0A381RDQ6"/>
<sequence>MVVARPEFISRNRLQKDPLLLLATLLELELTGTVENIGGQIYRLTIELELPLN</sequence>